<keyword evidence="3" id="KW-1185">Reference proteome</keyword>
<dbReference type="EMBL" id="JAHLQT010002534">
    <property type="protein sequence ID" value="KAG7177057.1"/>
    <property type="molecule type" value="Genomic_DNA"/>
</dbReference>
<dbReference type="AlphaFoldDB" id="A0A8J5NCA0"/>
<keyword evidence="1" id="KW-0732">Signal</keyword>
<feature type="signal peptide" evidence="1">
    <location>
        <begin position="1"/>
        <end position="23"/>
    </location>
</feature>
<organism evidence="2 3">
    <name type="scientific">Homarus americanus</name>
    <name type="common">American lobster</name>
    <dbReference type="NCBI Taxonomy" id="6706"/>
    <lineage>
        <taxon>Eukaryota</taxon>
        <taxon>Metazoa</taxon>
        <taxon>Ecdysozoa</taxon>
        <taxon>Arthropoda</taxon>
        <taxon>Crustacea</taxon>
        <taxon>Multicrustacea</taxon>
        <taxon>Malacostraca</taxon>
        <taxon>Eumalacostraca</taxon>
        <taxon>Eucarida</taxon>
        <taxon>Decapoda</taxon>
        <taxon>Pleocyemata</taxon>
        <taxon>Astacidea</taxon>
        <taxon>Nephropoidea</taxon>
        <taxon>Nephropidae</taxon>
        <taxon>Homarus</taxon>
    </lineage>
</organism>
<protein>
    <submittedName>
        <fullName evidence="2">Uncharacterized protein</fullName>
    </submittedName>
</protein>
<reference evidence="2" key="1">
    <citation type="journal article" date="2021" name="Sci. Adv.">
        <title>The American lobster genome reveals insights on longevity, neural, and immune adaptations.</title>
        <authorList>
            <person name="Polinski J.M."/>
            <person name="Zimin A.V."/>
            <person name="Clark K.F."/>
            <person name="Kohn A.B."/>
            <person name="Sadowski N."/>
            <person name="Timp W."/>
            <person name="Ptitsyn A."/>
            <person name="Khanna P."/>
            <person name="Romanova D.Y."/>
            <person name="Williams P."/>
            <person name="Greenwood S.J."/>
            <person name="Moroz L.L."/>
            <person name="Walt D.R."/>
            <person name="Bodnar A.G."/>
        </authorList>
    </citation>
    <scope>NUCLEOTIDE SEQUENCE</scope>
    <source>
        <strain evidence="2">GMGI-L3</strain>
    </source>
</reference>
<name>A0A8J5NCA0_HOMAM</name>
<proteinExistence type="predicted"/>
<dbReference type="Proteomes" id="UP000747542">
    <property type="component" value="Unassembled WGS sequence"/>
</dbReference>
<evidence type="ECO:0000313" key="3">
    <source>
        <dbReference type="Proteomes" id="UP000747542"/>
    </source>
</evidence>
<accession>A0A8J5NCA0</accession>
<comment type="caution">
    <text evidence="2">The sequence shown here is derived from an EMBL/GenBank/DDBJ whole genome shotgun (WGS) entry which is preliminary data.</text>
</comment>
<gene>
    <name evidence="2" type="ORF">Hamer_G000283</name>
</gene>
<feature type="chain" id="PRO_5035148002" evidence="1">
    <location>
        <begin position="24"/>
        <end position="356"/>
    </location>
</feature>
<evidence type="ECO:0000313" key="2">
    <source>
        <dbReference type="EMBL" id="KAG7177057.1"/>
    </source>
</evidence>
<sequence>MALLVTGLTVMMMMVVLMGEVDAALMAMRETPPTSPATHTLTVMDPPHYSLYQRVDVMSLDQLVMFAGMVQPYSCWCANSDNSCPVHIPAIPLHRVLKVTCGYLNIHCCLERVKAKSKEDWPFAAANITTSQELEIFFDSLIDILKPQEILLNNTLGDSEVLNQGASHNPIYPSSQQIKNNIFSEEYDIQGKPDNDSVKKRQVDVFELVLLLTLKGVAEYMMTLTAQPRMITPSFGDNSPPSFHDNEVQVQLDEYNFPSSTTNNVISSTQKNPLTNTDIYSVSNDLSVKGDFVVPYSNLGWFSRVVEVAMDGSVYVGLLLTVMFFAAKILTGALSIFGETCLICTIIGYVNETGIS</sequence>
<evidence type="ECO:0000256" key="1">
    <source>
        <dbReference type="SAM" id="SignalP"/>
    </source>
</evidence>
<dbReference type="OrthoDB" id="6345841at2759"/>